<evidence type="ECO:0000259" key="3">
    <source>
        <dbReference type="SMART" id="SM00967"/>
    </source>
</evidence>
<dbReference type="NCBIfam" id="TIGR00186">
    <property type="entry name" value="rRNA_methyl_3"/>
    <property type="match status" value="1"/>
</dbReference>
<keyword evidence="2" id="KW-0808">Transferase</keyword>
<accession>A0A9D9DMZ2</accession>
<dbReference type="PANTHER" id="PTHR46429">
    <property type="entry name" value="23S RRNA (GUANOSINE-2'-O-)-METHYLTRANSFERASE RLMB"/>
    <property type="match status" value="1"/>
</dbReference>
<reference evidence="4" key="2">
    <citation type="journal article" date="2021" name="PeerJ">
        <title>Extensive microbial diversity within the chicken gut microbiome revealed by metagenomics and culture.</title>
        <authorList>
            <person name="Gilroy R."/>
            <person name="Ravi A."/>
            <person name="Getino M."/>
            <person name="Pursley I."/>
            <person name="Horton D.L."/>
            <person name="Alikhan N.F."/>
            <person name="Baker D."/>
            <person name="Gharbi K."/>
            <person name="Hall N."/>
            <person name="Watson M."/>
            <person name="Adriaenssens E.M."/>
            <person name="Foster-Nyarko E."/>
            <person name="Jarju S."/>
            <person name="Secka A."/>
            <person name="Antonio M."/>
            <person name="Oren A."/>
            <person name="Chaudhuri R.R."/>
            <person name="La Ragione R."/>
            <person name="Hildebrand F."/>
            <person name="Pallen M.J."/>
        </authorList>
    </citation>
    <scope>NUCLEOTIDE SEQUENCE</scope>
    <source>
        <strain evidence="4">15467</strain>
    </source>
</reference>
<reference evidence="4" key="1">
    <citation type="submission" date="2020-10" db="EMBL/GenBank/DDBJ databases">
        <authorList>
            <person name="Gilroy R."/>
        </authorList>
    </citation>
    <scope>NUCLEOTIDE SEQUENCE</scope>
    <source>
        <strain evidence="4">15467</strain>
    </source>
</reference>
<dbReference type="InterPro" id="IPR004441">
    <property type="entry name" value="rRNA_MeTrfase_TrmH"/>
</dbReference>
<dbReference type="GO" id="GO:0032259">
    <property type="term" value="P:methylation"/>
    <property type="evidence" value="ECO:0007669"/>
    <property type="project" value="UniProtKB-KW"/>
</dbReference>
<dbReference type="Gene3D" id="3.30.1330.30">
    <property type="match status" value="1"/>
</dbReference>
<name>A0A9D9DMZ2_9BACT</name>
<dbReference type="InterPro" id="IPR001537">
    <property type="entry name" value="SpoU_MeTrfase"/>
</dbReference>
<dbReference type="CDD" id="cd18103">
    <property type="entry name" value="SpoU-like_RlmB"/>
    <property type="match status" value="1"/>
</dbReference>
<dbReference type="GO" id="GO:0003723">
    <property type="term" value="F:RNA binding"/>
    <property type="evidence" value="ECO:0007669"/>
    <property type="project" value="InterPro"/>
</dbReference>
<dbReference type="Gene3D" id="3.40.1280.10">
    <property type="match status" value="1"/>
</dbReference>
<dbReference type="AlphaFoldDB" id="A0A9D9DMZ2"/>
<dbReference type="SUPFAM" id="SSF75217">
    <property type="entry name" value="alpha/beta knot"/>
    <property type="match status" value="1"/>
</dbReference>
<protein>
    <submittedName>
        <fullName evidence="4">23S rRNA (Guanosine(2251)-2'-O)-methyltransferase RlmB</fullName>
    </submittedName>
</protein>
<evidence type="ECO:0000256" key="2">
    <source>
        <dbReference type="ARBA" id="ARBA00022679"/>
    </source>
</evidence>
<dbReference type="Pfam" id="PF08032">
    <property type="entry name" value="SpoU_sub_bind"/>
    <property type="match status" value="1"/>
</dbReference>
<evidence type="ECO:0000313" key="4">
    <source>
        <dbReference type="EMBL" id="MBO8429643.1"/>
    </source>
</evidence>
<dbReference type="Proteomes" id="UP000823635">
    <property type="component" value="Unassembled WGS sequence"/>
</dbReference>
<dbReference type="InterPro" id="IPR029064">
    <property type="entry name" value="Ribosomal_eL30-like_sf"/>
</dbReference>
<comment type="caution">
    <text evidence="4">The sequence shown here is derived from an EMBL/GenBank/DDBJ whole genome shotgun (WGS) entry which is preliminary data.</text>
</comment>
<evidence type="ECO:0000313" key="5">
    <source>
        <dbReference type="Proteomes" id="UP000823635"/>
    </source>
</evidence>
<sequence>MDEKINYIIGMRPVMEAVMAGKKIDKVFLKSGMGGDLFAELVALLREHNIAFQFVPVQRLEKISRGRHQGVIAQLSSIDYVPLEEAVENAFKSGDAPVFVLLDGISDVRNLGAIARSAECAKASAIVVPARGGALVTPDSVKASAGALVRMNISKVSNLKEAIYYLKDAGFKVVAATEKGDEMIYNVDFRGATAIVMGSEGKGISPAVLALCDVRCRIPMLGEIGSLNVSVATSIVLFEAVRQRILA</sequence>
<dbReference type="InterPro" id="IPR013123">
    <property type="entry name" value="SpoU_subst-bd"/>
</dbReference>
<dbReference type="InterPro" id="IPR029028">
    <property type="entry name" value="Alpha/beta_knot_MTases"/>
</dbReference>
<dbReference type="GO" id="GO:0006396">
    <property type="term" value="P:RNA processing"/>
    <property type="evidence" value="ECO:0007669"/>
    <property type="project" value="InterPro"/>
</dbReference>
<dbReference type="SMART" id="SM00967">
    <property type="entry name" value="SpoU_sub_bind"/>
    <property type="match status" value="1"/>
</dbReference>
<dbReference type="GO" id="GO:0008173">
    <property type="term" value="F:RNA methyltransferase activity"/>
    <property type="evidence" value="ECO:0007669"/>
    <property type="project" value="InterPro"/>
</dbReference>
<gene>
    <name evidence="4" type="primary">rlmB</name>
    <name evidence="4" type="ORF">IAC68_06920</name>
</gene>
<dbReference type="SUPFAM" id="SSF55315">
    <property type="entry name" value="L30e-like"/>
    <property type="match status" value="1"/>
</dbReference>
<dbReference type="PANTHER" id="PTHR46429:SF1">
    <property type="entry name" value="23S RRNA (GUANOSINE-2'-O-)-METHYLTRANSFERASE RLMB"/>
    <property type="match status" value="1"/>
</dbReference>
<organism evidence="4 5">
    <name type="scientific">Candidatus Egerieousia excrementavium</name>
    <dbReference type="NCBI Taxonomy" id="2840778"/>
    <lineage>
        <taxon>Bacteria</taxon>
        <taxon>Pseudomonadati</taxon>
        <taxon>Bacteroidota</taxon>
        <taxon>Bacteroidia</taxon>
        <taxon>Bacteroidales</taxon>
        <taxon>Candidatus Egerieousia</taxon>
    </lineage>
</organism>
<dbReference type="Pfam" id="PF00588">
    <property type="entry name" value="SpoU_methylase"/>
    <property type="match status" value="1"/>
</dbReference>
<feature type="domain" description="RNA 2-O ribose methyltransferase substrate binding" evidence="3">
    <location>
        <begin position="7"/>
        <end position="81"/>
    </location>
</feature>
<dbReference type="InterPro" id="IPR029026">
    <property type="entry name" value="tRNA_m1G_MTases_N"/>
</dbReference>
<dbReference type="GO" id="GO:0005829">
    <property type="term" value="C:cytosol"/>
    <property type="evidence" value="ECO:0007669"/>
    <property type="project" value="TreeGrafter"/>
</dbReference>
<evidence type="ECO:0000256" key="1">
    <source>
        <dbReference type="ARBA" id="ARBA00022603"/>
    </source>
</evidence>
<proteinExistence type="predicted"/>
<dbReference type="EMBL" id="JADINB010000145">
    <property type="protein sequence ID" value="MBO8429643.1"/>
    <property type="molecule type" value="Genomic_DNA"/>
</dbReference>
<keyword evidence="1" id="KW-0489">Methyltransferase</keyword>